<dbReference type="OrthoDB" id="8954335at2759"/>
<dbReference type="Gene3D" id="3.40.50.300">
    <property type="entry name" value="P-loop containing nucleotide triphosphate hydrolases"/>
    <property type="match status" value="1"/>
</dbReference>
<dbReference type="AlphaFoldDB" id="A0A8H5M859"/>
<reference evidence="2 3" key="1">
    <citation type="journal article" date="2020" name="ISME J.">
        <title>Uncovering the hidden diversity of litter-decomposition mechanisms in mushroom-forming fungi.</title>
        <authorList>
            <person name="Floudas D."/>
            <person name="Bentzer J."/>
            <person name="Ahren D."/>
            <person name="Johansson T."/>
            <person name="Persson P."/>
            <person name="Tunlid A."/>
        </authorList>
    </citation>
    <scope>NUCLEOTIDE SEQUENCE [LARGE SCALE GENOMIC DNA]</scope>
    <source>
        <strain evidence="2 3">CBS 661.87</strain>
    </source>
</reference>
<dbReference type="GO" id="GO:0005525">
    <property type="term" value="F:GTP binding"/>
    <property type="evidence" value="ECO:0007669"/>
    <property type="project" value="InterPro"/>
</dbReference>
<sequence>MGGKSIPQDWPEDEAISDPQQHDIVIPVMGITGSGKSTLINSLLGEKRLSVGHDIDPCTKVIKYVITKHPNDKALRIVFVDTPGLNSTIAPDREILQRIASWLKKSYRDGTRLAGIIYMHDISQARATSLACENLDYFDRLCAERNTQNVLLATAKWSSSGKNLEADREAELMGPEHWQPLLNRVGSRMGRLLDSTGKSAWALVNLIIADAFTFDTEKIEDDMRLMKESLKKKGDGPRLIAELEALLRSQKAMAQQLKGAKAVDDHLWKELVENDKQIRDNIRQIGTKVTLTERVKAFFWGPKGLRIHEGRSRR</sequence>
<dbReference type="Pfam" id="PF01926">
    <property type="entry name" value="MMR_HSR1"/>
    <property type="match status" value="1"/>
</dbReference>
<keyword evidence="3" id="KW-1185">Reference proteome</keyword>
<dbReference type="Proteomes" id="UP000565441">
    <property type="component" value="Unassembled WGS sequence"/>
</dbReference>
<proteinExistence type="predicted"/>
<dbReference type="InterPro" id="IPR027417">
    <property type="entry name" value="P-loop_NTPase"/>
</dbReference>
<protein>
    <recommendedName>
        <fullName evidence="1">G domain-containing protein</fullName>
    </recommendedName>
</protein>
<comment type="caution">
    <text evidence="2">The sequence shown here is derived from an EMBL/GenBank/DDBJ whole genome shotgun (WGS) entry which is preliminary data.</text>
</comment>
<evidence type="ECO:0000259" key="1">
    <source>
        <dbReference type="Pfam" id="PF01926"/>
    </source>
</evidence>
<accession>A0A8H5M859</accession>
<dbReference type="SUPFAM" id="SSF52540">
    <property type="entry name" value="P-loop containing nucleoside triphosphate hydrolases"/>
    <property type="match status" value="1"/>
</dbReference>
<evidence type="ECO:0000313" key="2">
    <source>
        <dbReference type="EMBL" id="KAF5384428.1"/>
    </source>
</evidence>
<organism evidence="2 3">
    <name type="scientific">Tricholomella constricta</name>
    <dbReference type="NCBI Taxonomy" id="117010"/>
    <lineage>
        <taxon>Eukaryota</taxon>
        <taxon>Fungi</taxon>
        <taxon>Dikarya</taxon>
        <taxon>Basidiomycota</taxon>
        <taxon>Agaricomycotina</taxon>
        <taxon>Agaricomycetes</taxon>
        <taxon>Agaricomycetidae</taxon>
        <taxon>Agaricales</taxon>
        <taxon>Tricholomatineae</taxon>
        <taxon>Lyophyllaceae</taxon>
        <taxon>Tricholomella</taxon>
    </lineage>
</organism>
<gene>
    <name evidence="2" type="ORF">D9615_003468</name>
</gene>
<dbReference type="EMBL" id="JAACJP010000005">
    <property type="protein sequence ID" value="KAF5384428.1"/>
    <property type="molecule type" value="Genomic_DNA"/>
</dbReference>
<name>A0A8H5M859_9AGAR</name>
<feature type="domain" description="G" evidence="1">
    <location>
        <begin position="28"/>
        <end position="129"/>
    </location>
</feature>
<evidence type="ECO:0000313" key="3">
    <source>
        <dbReference type="Proteomes" id="UP000565441"/>
    </source>
</evidence>
<dbReference type="InterPro" id="IPR006073">
    <property type="entry name" value="GTP-bd"/>
</dbReference>